<feature type="transmembrane region" description="Helical" evidence="2">
    <location>
        <begin position="173"/>
        <end position="191"/>
    </location>
</feature>
<comment type="caution">
    <text evidence="3">The sequence shown here is derived from an EMBL/GenBank/DDBJ whole genome shotgun (WGS) entry which is preliminary data.</text>
</comment>
<feature type="transmembrane region" description="Helical" evidence="2">
    <location>
        <begin position="365"/>
        <end position="384"/>
    </location>
</feature>
<feature type="transmembrane region" description="Helical" evidence="2">
    <location>
        <begin position="51"/>
        <end position="77"/>
    </location>
</feature>
<evidence type="ECO:0000256" key="1">
    <source>
        <dbReference type="ARBA" id="ARBA00010199"/>
    </source>
</evidence>
<feature type="transmembrane region" description="Helical" evidence="2">
    <location>
        <begin position="244"/>
        <end position="268"/>
    </location>
</feature>
<feature type="transmembrane region" description="Helical" evidence="2">
    <location>
        <begin position="20"/>
        <end position="45"/>
    </location>
</feature>
<feature type="transmembrane region" description="Helical" evidence="2">
    <location>
        <begin position="391"/>
        <end position="412"/>
    </location>
</feature>
<reference evidence="3" key="1">
    <citation type="submission" date="2021-01" db="EMBL/GenBank/DDBJ databases">
        <authorList>
            <consortium name="Genoscope - CEA"/>
            <person name="William W."/>
        </authorList>
    </citation>
    <scope>NUCLEOTIDE SEQUENCE</scope>
</reference>
<keyword evidence="2" id="KW-0812">Transmembrane</keyword>
<dbReference type="EMBL" id="CAJJDN010000106">
    <property type="protein sequence ID" value="CAD8114749.1"/>
    <property type="molecule type" value="Genomic_DNA"/>
</dbReference>
<dbReference type="GO" id="GO:0042910">
    <property type="term" value="F:xenobiotic transmembrane transporter activity"/>
    <property type="evidence" value="ECO:0007669"/>
    <property type="project" value="InterPro"/>
</dbReference>
<evidence type="ECO:0000313" key="3">
    <source>
        <dbReference type="EMBL" id="CAD8114749.1"/>
    </source>
</evidence>
<dbReference type="Proteomes" id="UP000692954">
    <property type="component" value="Unassembled WGS sequence"/>
</dbReference>
<keyword evidence="2" id="KW-1133">Transmembrane helix</keyword>
<feature type="transmembrane region" description="Helical" evidence="2">
    <location>
        <begin position="98"/>
        <end position="124"/>
    </location>
</feature>
<dbReference type="OrthoDB" id="422231at2759"/>
<feature type="transmembrane region" description="Helical" evidence="2">
    <location>
        <begin position="288"/>
        <end position="305"/>
    </location>
</feature>
<dbReference type="GO" id="GO:0016020">
    <property type="term" value="C:membrane"/>
    <property type="evidence" value="ECO:0007669"/>
    <property type="project" value="InterPro"/>
</dbReference>
<dbReference type="PANTHER" id="PTHR11206">
    <property type="entry name" value="MULTIDRUG RESISTANCE PROTEIN"/>
    <property type="match status" value="1"/>
</dbReference>
<organism evidence="3 4">
    <name type="scientific">Paramecium sonneborni</name>
    <dbReference type="NCBI Taxonomy" id="65129"/>
    <lineage>
        <taxon>Eukaryota</taxon>
        <taxon>Sar</taxon>
        <taxon>Alveolata</taxon>
        <taxon>Ciliophora</taxon>
        <taxon>Intramacronucleata</taxon>
        <taxon>Oligohymenophorea</taxon>
        <taxon>Peniculida</taxon>
        <taxon>Parameciidae</taxon>
        <taxon>Paramecium</taxon>
    </lineage>
</organism>
<evidence type="ECO:0000313" key="4">
    <source>
        <dbReference type="Proteomes" id="UP000692954"/>
    </source>
</evidence>
<feature type="transmembrane region" description="Helical" evidence="2">
    <location>
        <begin position="424"/>
        <end position="444"/>
    </location>
</feature>
<dbReference type="Pfam" id="PF01554">
    <property type="entry name" value="MatE"/>
    <property type="match status" value="2"/>
</dbReference>
<dbReference type="InterPro" id="IPR002528">
    <property type="entry name" value="MATE_fam"/>
</dbReference>
<feature type="transmembrane region" description="Helical" evidence="2">
    <location>
        <begin position="197"/>
        <end position="223"/>
    </location>
</feature>
<proteinExistence type="inferred from homology"/>
<feature type="transmembrane region" description="Helical" evidence="2">
    <location>
        <begin position="144"/>
        <end position="161"/>
    </location>
</feature>
<keyword evidence="4" id="KW-1185">Reference proteome</keyword>
<name>A0A8S1QFK9_9CILI</name>
<dbReference type="GO" id="GO:0015297">
    <property type="term" value="F:antiporter activity"/>
    <property type="evidence" value="ECO:0007669"/>
    <property type="project" value="InterPro"/>
</dbReference>
<feature type="transmembrane region" description="Helical" evidence="2">
    <location>
        <begin position="325"/>
        <end position="345"/>
    </location>
</feature>
<dbReference type="AlphaFoldDB" id="A0A8S1QFK9"/>
<accession>A0A8S1QFK9</accession>
<evidence type="ECO:0000256" key="2">
    <source>
        <dbReference type="SAM" id="Phobius"/>
    </source>
</evidence>
<protein>
    <submittedName>
        <fullName evidence="3">Uncharacterized protein</fullName>
    </submittedName>
</protein>
<gene>
    <name evidence="3" type="ORF">PSON_ATCC_30995.1.T1060174</name>
</gene>
<sequence length="474" mass="53647">MSELQLIRPLYKQGSVMKELTIASLQTAMSFLLEYLPNTISIYLLEFKEDSLLVGALGLGILTTQAFGMGILNGLATGLETLVSQAYGANHYELCAKLYYRSLFLCTLFMIPISLFLIFSTQIISFINKYNNTELAEETGHFNRYMILAVYLNAIFVNTKVFLNGQNIYKYQFYTQLVTCILFIGISYFFIVKQELGIVGCALSLTSLDLLNNIILFSFIFVTKCSQATLFKFKRQYLQNTLKFLKEAIPIGSILWLEWISFDFYVILVSYLKTQTISAHVLMSNFAGFLYQFSYGISIASTTFVGNEMGRKKIEMAKKYTKATFFIDGIFLLITLGLFTIFGNSLIEILSEDETVISEIQSSKYLLVAFIILDGLQAIISGLVRAIGREASASITFILCYLVLGEIIGYFLCYTADFGLKGVWIGIVIGALAYDVIQFVNLIWKDWNVLADIILDKLIILHQQQIIVFQEEEI</sequence>
<comment type="similarity">
    <text evidence="1">Belongs to the multi antimicrobial extrusion (MATE) (TC 2.A.66.1) family.</text>
</comment>
<keyword evidence="2" id="KW-0472">Membrane</keyword>